<dbReference type="Proteomes" id="UP001178507">
    <property type="component" value="Unassembled WGS sequence"/>
</dbReference>
<proteinExistence type="predicted"/>
<dbReference type="EMBL" id="CAUJNA010000340">
    <property type="protein sequence ID" value="CAJ1375798.1"/>
    <property type="molecule type" value="Genomic_DNA"/>
</dbReference>
<accession>A0AA36HX55</accession>
<gene>
    <name evidence="1" type="ORF">EVOR1521_LOCUS4995</name>
</gene>
<sequence>MASFEYAKLDGGFDFKSSSSAFGGLCAGTGQEWRAAFTDFWRLYREYDANHPVFQEQHDMSVRLPVFCHGDEGRGLRRVPFMVEVWQPVLSHKGANCTNMSGHTFCSRLLFTCISSKLFAGDLTLRQINRAWAEQMISLSQDGVPAGIWNLFLTFLGGKGDWPYLRKALDIYTGSGYCCRQIPAENWHDFSEDAPWRHERPNPSPFKEDGNPFHKVPGADDALRVLPDVMHTYHIGFGVDFCASIIMWLANLGHFGHKGKIDDWLREAHSRFMQWCAANGKYSACTEWSRRTFHMKSKLVPNSGAACKAHDTGVVTAWLEHVLRGIAPDNGIIDTMRYTVSQCNVFFRTLHKHGNFIPPADKDKAMSDMQT</sequence>
<dbReference type="AlphaFoldDB" id="A0AA36HX55"/>
<keyword evidence="2" id="KW-1185">Reference proteome</keyword>
<name>A0AA36HX55_9DINO</name>
<evidence type="ECO:0000313" key="1">
    <source>
        <dbReference type="EMBL" id="CAJ1375798.1"/>
    </source>
</evidence>
<reference evidence="1" key="1">
    <citation type="submission" date="2023-08" db="EMBL/GenBank/DDBJ databases">
        <authorList>
            <person name="Chen Y."/>
            <person name="Shah S."/>
            <person name="Dougan E. K."/>
            <person name="Thang M."/>
            <person name="Chan C."/>
        </authorList>
    </citation>
    <scope>NUCLEOTIDE SEQUENCE</scope>
</reference>
<comment type="caution">
    <text evidence="1">The sequence shown here is derived from an EMBL/GenBank/DDBJ whole genome shotgun (WGS) entry which is preliminary data.</text>
</comment>
<protein>
    <submittedName>
        <fullName evidence="1">Uncharacterized protein</fullName>
    </submittedName>
</protein>
<organism evidence="1 2">
    <name type="scientific">Effrenium voratum</name>
    <dbReference type="NCBI Taxonomy" id="2562239"/>
    <lineage>
        <taxon>Eukaryota</taxon>
        <taxon>Sar</taxon>
        <taxon>Alveolata</taxon>
        <taxon>Dinophyceae</taxon>
        <taxon>Suessiales</taxon>
        <taxon>Symbiodiniaceae</taxon>
        <taxon>Effrenium</taxon>
    </lineage>
</organism>
<evidence type="ECO:0000313" key="2">
    <source>
        <dbReference type="Proteomes" id="UP001178507"/>
    </source>
</evidence>